<dbReference type="RefSeq" id="WP_252621487.1">
    <property type="nucleotide sequence ID" value="NZ_CP099490.1"/>
</dbReference>
<evidence type="ECO:0000256" key="1">
    <source>
        <dbReference type="SAM" id="Phobius"/>
    </source>
</evidence>
<evidence type="ECO:0000259" key="2">
    <source>
        <dbReference type="Pfam" id="PF03713"/>
    </source>
</evidence>
<organism evidence="3 4">
    <name type="scientific">Ornithinimicrobium cryptoxanthini</name>
    <dbReference type="NCBI Taxonomy" id="2934161"/>
    <lineage>
        <taxon>Bacteria</taxon>
        <taxon>Bacillati</taxon>
        <taxon>Actinomycetota</taxon>
        <taxon>Actinomycetes</taxon>
        <taxon>Micrococcales</taxon>
        <taxon>Ornithinimicrobiaceae</taxon>
        <taxon>Ornithinimicrobium</taxon>
    </lineage>
</organism>
<keyword evidence="1" id="KW-0812">Transmembrane</keyword>
<dbReference type="Proteomes" id="UP001056535">
    <property type="component" value="Chromosome"/>
</dbReference>
<dbReference type="Gene3D" id="1.20.1260.10">
    <property type="match status" value="1"/>
</dbReference>
<name>A0ABY4YJA7_9MICO</name>
<evidence type="ECO:0000313" key="3">
    <source>
        <dbReference type="EMBL" id="USQ76784.1"/>
    </source>
</evidence>
<accession>A0ABY4YJA7</accession>
<feature type="transmembrane region" description="Helical" evidence="1">
    <location>
        <begin position="21"/>
        <end position="43"/>
    </location>
</feature>
<dbReference type="Pfam" id="PF03713">
    <property type="entry name" value="DUF305"/>
    <property type="match status" value="1"/>
</dbReference>
<dbReference type="PANTHER" id="PTHR36933">
    <property type="entry name" value="SLL0788 PROTEIN"/>
    <property type="match status" value="1"/>
</dbReference>
<reference evidence="3" key="1">
    <citation type="submission" date="2022-06" db="EMBL/GenBank/DDBJ databases">
        <title>Ornithinimicrobium JY.X270.</title>
        <authorList>
            <person name="Huang Y."/>
        </authorList>
    </citation>
    <scope>NUCLEOTIDE SEQUENCE</scope>
    <source>
        <strain evidence="3">JY.X270</strain>
    </source>
</reference>
<feature type="domain" description="DUF305" evidence="2">
    <location>
        <begin position="54"/>
        <end position="217"/>
    </location>
</feature>
<protein>
    <submittedName>
        <fullName evidence="3">DUF305 domain-containing protein</fullName>
    </submittedName>
</protein>
<sequence length="234" mass="25143">MTSRPTDTTPSDTSGEATRSVTLIAGTAILALLVGTLLGWLVFADSTPGDDSVEAGFARDMTEHHAQAVEMSLQVIHTTDDQDIRTLATDIASTQGNQMGQMEGWIRTWDLPMAASGERMAWMADVEGYDDHSMAEHHATGAMMPGMATPAQMEELRSLEGEAADILYLQLMTTHHIAGIDMAQAALDAGVEDEVQRLSAAMVNGQEAEIALMTDMLHARDAQTLEESGEDADH</sequence>
<keyword evidence="1" id="KW-1133">Transmembrane helix</keyword>
<gene>
    <name evidence="3" type="ORF">NF557_02310</name>
</gene>
<dbReference type="InterPro" id="IPR012347">
    <property type="entry name" value="Ferritin-like"/>
</dbReference>
<dbReference type="PANTHER" id="PTHR36933:SF1">
    <property type="entry name" value="SLL0788 PROTEIN"/>
    <property type="match status" value="1"/>
</dbReference>
<dbReference type="InterPro" id="IPR005183">
    <property type="entry name" value="DUF305_CopM-like"/>
</dbReference>
<keyword evidence="1" id="KW-0472">Membrane</keyword>
<keyword evidence="4" id="KW-1185">Reference proteome</keyword>
<proteinExistence type="predicted"/>
<evidence type="ECO:0000313" key="4">
    <source>
        <dbReference type="Proteomes" id="UP001056535"/>
    </source>
</evidence>
<dbReference type="EMBL" id="CP099490">
    <property type="protein sequence ID" value="USQ76784.1"/>
    <property type="molecule type" value="Genomic_DNA"/>
</dbReference>